<comment type="caution">
    <text evidence="1">The sequence shown here is derived from an EMBL/GenBank/DDBJ whole genome shotgun (WGS) entry which is preliminary data.</text>
</comment>
<dbReference type="GO" id="GO:0005096">
    <property type="term" value="F:GTPase activator activity"/>
    <property type="evidence" value="ECO:0007669"/>
    <property type="project" value="InterPro"/>
</dbReference>
<dbReference type="GO" id="GO:0006913">
    <property type="term" value="P:nucleocytoplasmic transport"/>
    <property type="evidence" value="ECO:0007669"/>
    <property type="project" value="TreeGrafter"/>
</dbReference>
<dbReference type="PANTHER" id="PTHR24113">
    <property type="entry name" value="RAN GTPASE-ACTIVATING PROTEIN 1"/>
    <property type="match status" value="1"/>
</dbReference>
<dbReference type="Gene3D" id="3.40.50.300">
    <property type="entry name" value="P-loop containing nucleotide triphosphate hydrolases"/>
    <property type="match status" value="1"/>
</dbReference>
<dbReference type="Gene3D" id="3.80.10.10">
    <property type="entry name" value="Ribonuclease Inhibitor"/>
    <property type="match status" value="3"/>
</dbReference>
<protein>
    <recommendedName>
        <fullName evidence="3">Guanylate-binding protein N-terminal domain-containing protein</fullName>
    </recommendedName>
</protein>
<reference evidence="1 2" key="1">
    <citation type="submission" date="2019-07" db="EMBL/GenBank/DDBJ databases">
        <title>Genomes of Cafeteria roenbergensis.</title>
        <authorList>
            <person name="Fischer M.G."/>
            <person name="Hackl T."/>
            <person name="Roman M."/>
        </authorList>
    </citation>
    <scope>NUCLEOTIDE SEQUENCE [LARGE SCALE GENOMIC DNA]</scope>
    <source>
        <strain evidence="1 2">E4-10P</strain>
    </source>
</reference>
<dbReference type="GO" id="GO:0048471">
    <property type="term" value="C:perinuclear region of cytoplasm"/>
    <property type="evidence" value="ECO:0007669"/>
    <property type="project" value="TreeGrafter"/>
</dbReference>
<dbReference type="PANTHER" id="PTHR24113:SF15">
    <property type="entry name" value="NACHT DOMAIN-CONTAINING PROTEIN"/>
    <property type="match status" value="1"/>
</dbReference>
<organism evidence="1 2">
    <name type="scientific">Cafeteria roenbergensis</name>
    <name type="common">Marine flagellate</name>
    <dbReference type="NCBI Taxonomy" id="33653"/>
    <lineage>
        <taxon>Eukaryota</taxon>
        <taxon>Sar</taxon>
        <taxon>Stramenopiles</taxon>
        <taxon>Bigyra</taxon>
        <taxon>Opalozoa</taxon>
        <taxon>Bicosoecida</taxon>
        <taxon>Cafeteriaceae</taxon>
        <taxon>Cafeteria</taxon>
    </lineage>
</organism>
<evidence type="ECO:0000313" key="1">
    <source>
        <dbReference type="EMBL" id="KAA0175043.1"/>
    </source>
</evidence>
<dbReference type="InterPro" id="IPR032675">
    <property type="entry name" value="LRR_dom_sf"/>
</dbReference>
<dbReference type="SUPFAM" id="SSF52047">
    <property type="entry name" value="RNI-like"/>
    <property type="match status" value="3"/>
</dbReference>
<dbReference type="EMBL" id="VLTO01000016">
    <property type="protein sequence ID" value="KAA0175043.1"/>
    <property type="molecule type" value="Genomic_DNA"/>
</dbReference>
<dbReference type="GO" id="GO:0005829">
    <property type="term" value="C:cytosol"/>
    <property type="evidence" value="ECO:0007669"/>
    <property type="project" value="TreeGrafter"/>
</dbReference>
<dbReference type="InterPro" id="IPR027038">
    <property type="entry name" value="RanGap"/>
</dbReference>
<evidence type="ECO:0000313" key="2">
    <source>
        <dbReference type="Proteomes" id="UP000322899"/>
    </source>
</evidence>
<dbReference type="Proteomes" id="UP000322899">
    <property type="component" value="Unassembled WGS sequence"/>
</dbReference>
<evidence type="ECO:0008006" key="3">
    <source>
        <dbReference type="Google" id="ProtNLM"/>
    </source>
</evidence>
<dbReference type="OrthoDB" id="120976at2759"/>
<dbReference type="GO" id="GO:0031267">
    <property type="term" value="F:small GTPase binding"/>
    <property type="evidence" value="ECO:0007669"/>
    <property type="project" value="TreeGrafter"/>
</dbReference>
<sequence>MAAAAAAAAAAGAAESKICFGKLFEVDGEKLQFAPGALEKLRAALSAPVFATSIVGEPGGGKSTFMNLCARRLRGNPVTYTRRSSDDDVFDACPSLEDVTDGVHFALLPLWLPEVDEATQPPSAFALLLDVAGFHHTDATEAHKSLRLAAVAYLLSSTVIINQKGLTRLPDREIRQMLLPMARTVVGTSGAARSLRVLCRNTSAEKLGCTEEEVQTKLFESSASAAMEAAARAFGQSRTVAFVESPDDDEGADLCRAAEAVAAEIRERALDAATSGSALLSSPKDCADKFEDMLEAINSDAFVSSGARMDDAMRQVHANLHLLSFAPYSVDAMTGLIAWSDLVRVRIPLEWVHPSCKAYYVANPEAEMSVERSVYVGRLEALRAAGEAIPDTVSPSLEEAKTCKPEGLLRQVQDDTRAKVKATRALLEQAGVLSMITSDCRATAAAIASGSPAVAGVKSWKPEAEASAPADATVREALDREPRSLLMPDDHLPWNPSDNVGLVALALEGKRPLMFVAAVSSGNPFVIAEVTCRIFARWTSAVASARRARLKQQEAAAGAAASKAAPAGNPDEVFLANMKHCQLEAWAEEAIAKGADACEHPPFAKWVAEDPVLQQGLRLALARLVSCDPSGACPPLAGSAAECSAHVVKSGLVDKSHVSDLVTKAKSNPYDSENPSLSRGDAENGALGQLAAIALALKAAGLPSGGEPLPTQPCRGEGAAAERHLREAPALLALPSWGVAGMAIVAHVTLDANPLRHRLQHCVSVSSSPLDAGLTWDTGITGFKSSATLPEDEVANKLLSKSLGARGSAAHCLAVSGQDVRTGAAWLATLKLEPLAASPAEALTELATDLVLRPDISGIYCATVAGIFGHHGLANSFLDALPPGTVTAWSALAYSDRPARLPGTLLSMSPEQVASAIACRDLANPGGVVNNDQLPAEASVLHALVRACLADGDRSAEQRLRVALRFLPKRVWTAPDASGGTPFGLACRHPRLRTRALPVLTEFMVPPDWEGQCEGLELAGYEAARGLVPVERRFRQAVASGRTKCHELSAAGLAEAVTAECHATPAVAAVLSVANELPVDLWPGSAPPPCLDPHTAMVAAAELATKGPAPQKQLWKDRLKALASIKRLEGFVVVARAAIAAELGEAGTALLTELAGSWTPPPDASAALAPAAGVVEGAGAASPWENSQAAPLYGFDVQPLRASAGRAVLEAARYFRLAAAGGRDQDVGHRIVCPAAFWAVGGIVHAPPEPEGAGPTGKLLGQSYAEASARVRQSPLKLELRAPTNSVAELAAAAADASGNVVSLRCRDAVPRATSLGKVVASLARAPDLREIDMAGTTLSASDVESLTLLLAEAGSGCALNLSACGITGVALESLASAMARRPASVTSLCLADNTLGGSDWEAELGRALSEGACTRGHLDLSGCGLRRVHWLAEACKSAGFALQSIDLSRNKLGDESAEDLATLLKSASGTASVLLGGNSLSSAGAAIIAQALGESVPSMWTVSLAGNLLDCEATASIGAAIGADHRLFGRSQASVPKGLQGTTATAALAAKLKADGVTSVTSGEVCLAASAAADLAAALGASTALTTLDLSRARGLRGETARLLAEQVKANTTLATLNLAHCDLDEAGLQHLADALSGQDHLTCLDLQWCSAVDDAAWTALAAACVSHGVKRLNLAHTALPEAAAEALAAGSTTLESLALSSSSAAPVAALLSKCPSLSDLSVTGGASLTDEATSEILKAVATSGQIQTLRLGKCESFAGKAGAALANLFSDDAASAKLTELEIVDSNLTGASLCKFAPGLAKASSLTRLSLAGEAAIGGAGLRRVCNSVKSLPALAELDMSGCGASSGESATSVKAVLEGCTALTSLNISDNAWGDSGCDVFAPAVAKCPKLQRLDASGCGMGAGAVAKLAASAKACASLVELSVSRNWAGSLGGAALAEAIKGPAGLAVLQAAYCGLEGPEVSAIAAACQADSRLAKLGLARNGANEAAAKDLGAAIDRCGPLVELELDGSAEMGGKAVAELAAKAAAKGAMRRVGLSGCMRAPETEVLAQLLSSAAKTDCVIVW</sequence>
<dbReference type="SMART" id="SM00367">
    <property type="entry name" value="LRR_CC"/>
    <property type="match status" value="6"/>
</dbReference>
<dbReference type="SMART" id="SM00368">
    <property type="entry name" value="LRR_RI"/>
    <property type="match status" value="10"/>
</dbReference>
<accession>A0A5A8EAU5</accession>
<name>A0A5A8EAU5_CAFRO</name>
<gene>
    <name evidence="1" type="ORF">FNF27_03341</name>
</gene>
<dbReference type="GO" id="GO:0005634">
    <property type="term" value="C:nucleus"/>
    <property type="evidence" value="ECO:0007669"/>
    <property type="project" value="TreeGrafter"/>
</dbReference>
<dbReference type="SUPFAM" id="SSF52540">
    <property type="entry name" value="P-loop containing nucleoside triphosphate hydrolases"/>
    <property type="match status" value="1"/>
</dbReference>
<dbReference type="Pfam" id="PF13516">
    <property type="entry name" value="LRR_6"/>
    <property type="match status" value="2"/>
</dbReference>
<dbReference type="InterPro" id="IPR027417">
    <property type="entry name" value="P-loop_NTPase"/>
</dbReference>
<proteinExistence type="predicted"/>
<dbReference type="InterPro" id="IPR001611">
    <property type="entry name" value="Leu-rich_rpt"/>
</dbReference>
<dbReference type="InterPro" id="IPR006553">
    <property type="entry name" value="Leu-rich_rpt_Cys-con_subtyp"/>
</dbReference>